<keyword evidence="2" id="KW-1185">Reference proteome</keyword>
<comment type="caution">
    <text evidence="1">The sequence shown here is derived from an EMBL/GenBank/DDBJ whole genome shotgun (WGS) entry which is preliminary data.</text>
</comment>
<protein>
    <submittedName>
        <fullName evidence="1">Uncharacterized protein</fullName>
    </submittedName>
</protein>
<gene>
    <name evidence="1" type="ORF">FHR82_002681</name>
</gene>
<reference evidence="1 2" key="1">
    <citation type="submission" date="2020-08" db="EMBL/GenBank/DDBJ databases">
        <title>Genomic Encyclopedia of Type Strains, Phase III (KMG-III): the genomes of soil and plant-associated and newly described type strains.</title>
        <authorList>
            <person name="Whitman W."/>
        </authorList>
    </citation>
    <scope>NUCLEOTIDE SEQUENCE [LARGE SCALE GENOMIC DNA]</scope>
    <source>
        <strain evidence="1 2">CECT 8960</strain>
    </source>
</reference>
<organism evidence="1 2">
    <name type="scientific">Actinophytocola algeriensis</name>
    <dbReference type="NCBI Taxonomy" id="1768010"/>
    <lineage>
        <taxon>Bacteria</taxon>
        <taxon>Bacillati</taxon>
        <taxon>Actinomycetota</taxon>
        <taxon>Actinomycetes</taxon>
        <taxon>Pseudonocardiales</taxon>
        <taxon>Pseudonocardiaceae</taxon>
    </lineage>
</organism>
<evidence type="ECO:0000313" key="2">
    <source>
        <dbReference type="Proteomes" id="UP000520767"/>
    </source>
</evidence>
<dbReference type="Proteomes" id="UP000520767">
    <property type="component" value="Unassembled WGS sequence"/>
</dbReference>
<name>A0A7W7Q456_9PSEU</name>
<proteinExistence type="predicted"/>
<accession>A0A7W7Q456</accession>
<sequence length="32" mass="3225">MELFVTLSLIAAALAGTALLGRVAVRVAGRPS</sequence>
<dbReference type="AlphaFoldDB" id="A0A7W7Q456"/>
<dbReference type="EMBL" id="JACHJQ010000003">
    <property type="protein sequence ID" value="MBB4906461.1"/>
    <property type="molecule type" value="Genomic_DNA"/>
</dbReference>
<evidence type="ECO:0000313" key="1">
    <source>
        <dbReference type="EMBL" id="MBB4906461.1"/>
    </source>
</evidence>